<organism evidence="1 2">
    <name type="scientific">Staphylococcus haemolyticus (strain JCSC1435)</name>
    <dbReference type="NCBI Taxonomy" id="279808"/>
    <lineage>
        <taxon>Bacteria</taxon>
        <taxon>Bacillati</taxon>
        <taxon>Bacillota</taxon>
        <taxon>Bacilli</taxon>
        <taxon>Bacillales</taxon>
        <taxon>Staphylococcaceae</taxon>
        <taxon>Staphylococcus</taxon>
    </lineage>
</organism>
<proteinExistence type="predicted"/>
<dbReference type="HOGENOM" id="CLU_3434081_0_0_9"/>
<evidence type="ECO:0000313" key="1">
    <source>
        <dbReference type="EMBL" id="BAE03481.1"/>
    </source>
</evidence>
<name>Q4LA44_STAHJ</name>
<reference evidence="1 2" key="1">
    <citation type="journal article" date="2005" name="J. Bacteriol.">
        <title>Whole-genome sequencing of Staphylococcus haemolyticus uncovers the extreme plasticity of its genome and the evolution of human-colonizing staphylococcal species.</title>
        <authorList>
            <person name="Takeuchi F."/>
            <person name="Watanabe S."/>
            <person name="Baba T."/>
            <person name="Yuzawa H."/>
            <person name="Ito T."/>
            <person name="Morimoto Y."/>
            <person name="Kuroda M."/>
            <person name="Cui L."/>
            <person name="Takahashi M."/>
            <person name="Ankai A."/>
            <person name="Baba S."/>
            <person name="Fukui S."/>
            <person name="Lee J.C."/>
            <person name="Hiramatsu K."/>
        </authorList>
    </citation>
    <scope>NUCLEOTIDE SEQUENCE [LARGE SCALE GENOMIC DNA]</scope>
    <source>
        <strain evidence="1 2">JCSC1435</strain>
    </source>
</reference>
<dbReference type="KEGG" id="sha:SH0172"/>
<gene>
    <name evidence="1" type="ordered locus">SH0172</name>
</gene>
<sequence>MYLQNTIKLGTSLIY</sequence>
<protein>
    <submittedName>
        <fullName evidence="1">Uncharacterized protein</fullName>
    </submittedName>
</protein>
<accession>Q4LA44</accession>
<evidence type="ECO:0000313" key="2">
    <source>
        <dbReference type="Proteomes" id="UP000000543"/>
    </source>
</evidence>
<dbReference type="Proteomes" id="UP000000543">
    <property type="component" value="Chromosome"/>
</dbReference>
<dbReference type="EMBL" id="AP006716">
    <property type="protein sequence ID" value="BAE03481.1"/>
    <property type="molecule type" value="Genomic_DNA"/>
</dbReference>